<keyword evidence="2" id="KW-1185">Reference proteome</keyword>
<proteinExistence type="predicted"/>
<evidence type="ECO:0000313" key="1">
    <source>
        <dbReference type="EMBL" id="ETO30218.1"/>
    </source>
</evidence>
<accession>X6NWF9</accession>
<sequence>MSAIQGLGVAYFKIKNYNEAQQYAEKLVAIVIRQNKLDNSISKEEKARRYCNAKVFYVTCLCNLTGYNPLSEHAENEWKLLLKELHDAFEPTSIESVVIHVALGKMFIALRHFENMFTHFQTIQFIRTHYCEQDKKKAAELLMELIDNCLAELQRVHLVQSPALQRLFDECNSTKSILWKELSTIKQNV</sequence>
<comment type="caution">
    <text evidence="1">The sequence shown here is derived from an EMBL/GenBank/DDBJ whole genome shotgun (WGS) entry which is preliminary data.</text>
</comment>
<organism evidence="1 2">
    <name type="scientific">Reticulomyxa filosa</name>
    <dbReference type="NCBI Taxonomy" id="46433"/>
    <lineage>
        <taxon>Eukaryota</taxon>
        <taxon>Sar</taxon>
        <taxon>Rhizaria</taxon>
        <taxon>Retaria</taxon>
        <taxon>Foraminifera</taxon>
        <taxon>Monothalamids</taxon>
        <taxon>Reticulomyxidae</taxon>
        <taxon>Reticulomyxa</taxon>
    </lineage>
</organism>
<name>X6NWF9_RETFI</name>
<dbReference type="Proteomes" id="UP000023152">
    <property type="component" value="Unassembled WGS sequence"/>
</dbReference>
<evidence type="ECO:0000313" key="2">
    <source>
        <dbReference type="Proteomes" id="UP000023152"/>
    </source>
</evidence>
<dbReference type="EMBL" id="ASPP01005613">
    <property type="protein sequence ID" value="ETO30218.1"/>
    <property type="molecule type" value="Genomic_DNA"/>
</dbReference>
<protein>
    <submittedName>
        <fullName evidence="1">Uncharacterized protein</fullName>
    </submittedName>
</protein>
<reference evidence="1 2" key="1">
    <citation type="journal article" date="2013" name="Curr. Biol.">
        <title>The Genome of the Foraminiferan Reticulomyxa filosa.</title>
        <authorList>
            <person name="Glockner G."/>
            <person name="Hulsmann N."/>
            <person name="Schleicher M."/>
            <person name="Noegel A.A."/>
            <person name="Eichinger L."/>
            <person name="Gallinger C."/>
            <person name="Pawlowski J."/>
            <person name="Sierra R."/>
            <person name="Euteneuer U."/>
            <person name="Pillet L."/>
            <person name="Moustafa A."/>
            <person name="Platzer M."/>
            <person name="Groth M."/>
            <person name="Szafranski K."/>
            <person name="Schliwa M."/>
        </authorList>
    </citation>
    <scope>NUCLEOTIDE SEQUENCE [LARGE SCALE GENOMIC DNA]</scope>
</reference>
<gene>
    <name evidence="1" type="ORF">RFI_06902</name>
</gene>
<dbReference type="AlphaFoldDB" id="X6NWF9"/>